<dbReference type="InterPro" id="IPR036890">
    <property type="entry name" value="HATPase_C_sf"/>
</dbReference>
<evidence type="ECO:0000313" key="2">
    <source>
        <dbReference type="EMBL" id="SHJ04712.1"/>
    </source>
</evidence>
<dbReference type="SUPFAM" id="SSF55874">
    <property type="entry name" value="ATPase domain of HSP90 chaperone/DNA topoisomerase II/histidine kinase"/>
    <property type="match status" value="1"/>
</dbReference>
<dbReference type="OrthoDB" id="1845327at2"/>
<name>A0A1M6G4A9_9FIRM</name>
<dbReference type="Proteomes" id="UP000191240">
    <property type="component" value="Unassembled WGS sequence"/>
</dbReference>
<proteinExistence type="predicted"/>
<reference evidence="2 3" key="1">
    <citation type="submission" date="2016-11" db="EMBL/GenBank/DDBJ databases">
        <authorList>
            <person name="Jaros S."/>
            <person name="Januszkiewicz K."/>
            <person name="Wedrychowicz H."/>
        </authorList>
    </citation>
    <scope>NUCLEOTIDE SEQUENCE [LARGE SCALE GENOMIC DNA]</scope>
    <source>
        <strain evidence="2 3">DSM 3074</strain>
    </source>
</reference>
<dbReference type="InterPro" id="IPR025474">
    <property type="entry name" value="DUF4325"/>
</dbReference>
<sequence length="419" mass="47483">MSQQQNIHRDKNKIIITRMDHPACVSDFIRCIKDGINRGYTEFIIETKNIYSEDSNSLLVYPNACVPIAGIIDYYRENGFKFCFNFSEDEYLTQCDFTAPVAFLSGSNNINPFDKVFYYDNSCQVAEYTKRCIDSISQRIECESGVLDSLTWCINEVMDNVLTHSECNKGYVMGQLHDRSKHIAICIVDTGIGIYNSLKNTKHHPKKGIDAISLSLQEGVGDGQGQGNGLFGLYKIVKENRGRLSITSGNSSFMLYGDDTKKFERLPYIDNKRPGTVVDFQIDLGHEVSLSSVFLSIGGYDGFDIRLDDYMVQEDSDLLVYDIYENCSGTATRDAGRCLRKDIINIFTRRKQAIVLDFSGVATVSSSFIDELVAKLIIHYGLLRFNQIFAIRGMNETVSHLCERSVYMRISEEWGLLKQ</sequence>
<dbReference type="Gene3D" id="3.30.565.10">
    <property type="entry name" value="Histidine kinase-like ATPase, C-terminal domain"/>
    <property type="match status" value="1"/>
</dbReference>
<evidence type="ECO:0000259" key="1">
    <source>
        <dbReference type="Pfam" id="PF14213"/>
    </source>
</evidence>
<protein>
    <recommendedName>
        <fullName evidence="1">DUF4325 domain-containing protein</fullName>
    </recommendedName>
</protein>
<gene>
    <name evidence="2" type="ORF">SAMN02745671_02513</name>
</gene>
<dbReference type="RefSeq" id="WP_080326249.1">
    <property type="nucleotide sequence ID" value="NZ_FQYW01000026.1"/>
</dbReference>
<evidence type="ECO:0000313" key="3">
    <source>
        <dbReference type="Proteomes" id="UP000191240"/>
    </source>
</evidence>
<dbReference type="Pfam" id="PF14213">
    <property type="entry name" value="DUF4325"/>
    <property type="match status" value="1"/>
</dbReference>
<accession>A0A1M6G4A9</accession>
<organism evidence="2 3">
    <name type="scientific">Anaerovibrio lipolyticus DSM 3074</name>
    <dbReference type="NCBI Taxonomy" id="1120997"/>
    <lineage>
        <taxon>Bacteria</taxon>
        <taxon>Bacillati</taxon>
        <taxon>Bacillota</taxon>
        <taxon>Negativicutes</taxon>
        <taxon>Selenomonadales</taxon>
        <taxon>Selenomonadaceae</taxon>
        <taxon>Anaerovibrio</taxon>
    </lineage>
</organism>
<dbReference type="EMBL" id="FQYW01000026">
    <property type="protein sequence ID" value="SHJ04712.1"/>
    <property type="molecule type" value="Genomic_DNA"/>
</dbReference>
<feature type="domain" description="DUF4325" evidence="1">
    <location>
        <begin position="336"/>
        <end position="398"/>
    </location>
</feature>
<dbReference type="AlphaFoldDB" id="A0A1M6G4A9"/>